<dbReference type="InterPro" id="IPR020806">
    <property type="entry name" value="PKS_PP-bd"/>
</dbReference>
<evidence type="ECO:0000256" key="2">
    <source>
        <dbReference type="ARBA" id="ARBA00022553"/>
    </source>
</evidence>
<dbReference type="Pfam" id="PF00550">
    <property type="entry name" value="PP-binding"/>
    <property type="match status" value="1"/>
</dbReference>
<dbReference type="SUPFAM" id="SSF51735">
    <property type="entry name" value="NAD(P)-binding Rossmann-fold domains"/>
    <property type="match status" value="1"/>
</dbReference>
<evidence type="ECO:0000313" key="4">
    <source>
        <dbReference type="EMBL" id="KAK3350287.1"/>
    </source>
</evidence>
<feature type="domain" description="Carrier" evidence="3">
    <location>
        <begin position="548"/>
        <end position="625"/>
    </location>
</feature>
<dbReference type="Gene3D" id="3.40.50.720">
    <property type="entry name" value="NAD(P)-binding Rossmann-like Domain"/>
    <property type="match status" value="1"/>
</dbReference>
<keyword evidence="5" id="KW-1185">Reference proteome</keyword>
<dbReference type="PROSITE" id="PS00455">
    <property type="entry name" value="AMP_BINDING"/>
    <property type="match status" value="1"/>
</dbReference>
<keyword evidence="2" id="KW-0597">Phosphoprotein</keyword>
<comment type="caution">
    <text evidence="4">The sequence shown here is derived from an EMBL/GenBank/DDBJ whole genome shotgun (WGS) entry which is preliminary data.</text>
</comment>
<reference evidence="4" key="2">
    <citation type="submission" date="2023-06" db="EMBL/GenBank/DDBJ databases">
        <authorList>
            <consortium name="Lawrence Berkeley National Laboratory"/>
            <person name="Haridas S."/>
            <person name="Hensen N."/>
            <person name="Bonometti L."/>
            <person name="Westerberg I."/>
            <person name="Brannstrom I.O."/>
            <person name="Guillou S."/>
            <person name="Cros-Aarteil S."/>
            <person name="Calhoun S."/>
            <person name="Kuo A."/>
            <person name="Mondo S."/>
            <person name="Pangilinan J."/>
            <person name="Riley R."/>
            <person name="Labutti K."/>
            <person name="Andreopoulos B."/>
            <person name="Lipzen A."/>
            <person name="Chen C."/>
            <person name="Yanf M."/>
            <person name="Daum C."/>
            <person name="Ng V."/>
            <person name="Clum A."/>
            <person name="Steindorff A."/>
            <person name="Ohm R."/>
            <person name="Martin F."/>
            <person name="Silar P."/>
            <person name="Natvig D."/>
            <person name="Lalanne C."/>
            <person name="Gautier V."/>
            <person name="Ament-Velasquez S.L."/>
            <person name="Kruys A."/>
            <person name="Hutchinson M.I."/>
            <person name="Powell A.J."/>
            <person name="Barry K."/>
            <person name="Miller A.N."/>
            <person name="Grigoriev I.V."/>
            <person name="Debuchy R."/>
            <person name="Gladieux P."/>
            <person name="Thoren M.H."/>
            <person name="Johannesson H."/>
        </authorList>
    </citation>
    <scope>NUCLEOTIDE SEQUENCE</scope>
    <source>
        <strain evidence="4">CBS 955.72</strain>
    </source>
</reference>
<dbReference type="InterPro" id="IPR000873">
    <property type="entry name" value="AMP-dep_synth/lig_dom"/>
</dbReference>
<accession>A0AAJ0MD48</accession>
<dbReference type="Pfam" id="PF23562">
    <property type="entry name" value="AMP-binding_C_3"/>
    <property type="match status" value="1"/>
</dbReference>
<dbReference type="Proteomes" id="UP001275084">
    <property type="component" value="Unassembled WGS sequence"/>
</dbReference>
<dbReference type="SMART" id="SM00823">
    <property type="entry name" value="PKS_PP"/>
    <property type="match status" value="1"/>
</dbReference>
<dbReference type="InterPro" id="IPR036736">
    <property type="entry name" value="ACP-like_sf"/>
</dbReference>
<organism evidence="4 5">
    <name type="scientific">Lasiosphaeria hispida</name>
    <dbReference type="NCBI Taxonomy" id="260671"/>
    <lineage>
        <taxon>Eukaryota</taxon>
        <taxon>Fungi</taxon>
        <taxon>Dikarya</taxon>
        <taxon>Ascomycota</taxon>
        <taxon>Pezizomycotina</taxon>
        <taxon>Sordariomycetes</taxon>
        <taxon>Sordariomycetidae</taxon>
        <taxon>Sordariales</taxon>
        <taxon>Lasiosphaeriaceae</taxon>
        <taxon>Lasiosphaeria</taxon>
    </lineage>
</organism>
<name>A0AAJ0MD48_9PEZI</name>
<dbReference type="InterPro" id="IPR042099">
    <property type="entry name" value="ANL_N_sf"/>
</dbReference>
<dbReference type="PANTHER" id="PTHR43439:SF2">
    <property type="entry name" value="ENZYME, PUTATIVE (JCVI)-RELATED"/>
    <property type="match status" value="1"/>
</dbReference>
<gene>
    <name evidence="4" type="ORF">B0T25DRAFT_583060</name>
</gene>
<dbReference type="Gene3D" id="1.10.1200.10">
    <property type="entry name" value="ACP-like"/>
    <property type="match status" value="1"/>
</dbReference>
<evidence type="ECO:0000259" key="3">
    <source>
        <dbReference type="PROSITE" id="PS50075"/>
    </source>
</evidence>
<keyword evidence="1" id="KW-0596">Phosphopantetheine</keyword>
<evidence type="ECO:0000256" key="1">
    <source>
        <dbReference type="ARBA" id="ARBA00022450"/>
    </source>
</evidence>
<reference evidence="4" key="1">
    <citation type="journal article" date="2023" name="Mol. Phylogenet. Evol.">
        <title>Genome-scale phylogeny and comparative genomics of the fungal order Sordariales.</title>
        <authorList>
            <person name="Hensen N."/>
            <person name="Bonometti L."/>
            <person name="Westerberg I."/>
            <person name="Brannstrom I.O."/>
            <person name="Guillou S."/>
            <person name="Cros-Aarteil S."/>
            <person name="Calhoun S."/>
            <person name="Haridas S."/>
            <person name="Kuo A."/>
            <person name="Mondo S."/>
            <person name="Pangilinan J."/>
            <person name="Riley R."/>
            <person name="LaButti K."/>
            <person name="Andreopoulos B."/>
            <person name="Lipzen A."/>
            <person name="Chen C."/>
            <person name="Yan M."/>
            <person name="Daum C."/>
            <person name="Ng V."/>
            <person name="Clum A."/>
            <person name="Steindorff A."/>
            <person name="Ohm R.A."/>
            <person name="Martin F."/>
            <person name="Silar P."/>
            <person name="Natvig D.O."/>
            <person name="Lalanne C."/>
            <person name="Gautier V."/>
            <person name="Ament-Velasquez S.L."/>
            <person name="Kruys A."/>
            <person name="Hutchinson M.I."/>
            <person name="Powell A.J."/>
            <person name="Barry K."/>
            <person name="Miller A.N."/>
            <person name="Grigoriev I.V."/>
            <person name="Debuchy R."/>
            <person name="Gladieux P."/>
            <person name="Hiltunen Thoren M."/>
            <person name="Johannesson H."/>
        </authorList>
    </citation>
    <scope>NUCLEOTIDE SEQUENCE</scope>
    <source>
        <strain evidence="4">CBS 955.72</strain>
    </source>
</reference>
<dbReference type="InterPro" id="IPR051414">
    <property type="entry name" value="Adenylate-forming_Reductase"/>
</dbReference>
<dbReference type="PROSITE" id="PS00012">
    <property type="entry name" value="PHOSPHOPANTETHEINE"/>
    <property type="match status" value="1"/>
</dbReference>
<dbReference type="InterPro" id="IPR006162">
    <property type="entry name" value="Ppantetheine_attach_site"/>
</dbReference>
<protein>
    <recommendedName>
        <fullName evidence="3">Carrier domain-containing protein</fullName>
    </recommendedName>
</protein>
<dbReference type="InterPro" id="IPR013120">
    <property type="entry name" value="FAR_NAD-bd"/>
</dbReference>
<dbReference type="EMBL" id="JAUIQD010000005">
    <property type="protein sequence ID" value="KAK3350287.1"/>
    <property type="molecule type" value="Genomic_DNA"/>
</dbReference>
<sequence length="1040" mass="113822">MSRSMTAVVDRLAAEVPDNVWVKVPNEAPDGQMFWTDITWAQLSRAVDAMARWIEENLGLGLRTNDGEPLGYTAINDIRYPIVILAALKTGYKSFLSSPRNSIEGHVSLMKATKCTKFVFSKEFQNLANDLGANIDELKVVEIPALEELLHYSPDAPPYKSDVGVGETMEAQETIMILHSSGTTGLPKPISNKAGCAGIVEKIHSIPNPDGRRHMHDDMYGARLLVVMLPFFHAFGMNLLLRSIYHQGPLVLMPPGKPPTAELMLEAMDKTKPSAIACSPSILEDMSNLPHGLEAISKLEHIFFGGAPLANSCGDKLTKITQLTNAIGSTEAFFIACYINLDPADWEYLEFNPAAGAIMEPTSDPNLSEMVIKPQPDSDFVFYIHNYPDVPEWRSKDLFERHPTKPTLWRYVGRMDDIMVLSNGEKVNPVSFEKTVEGHPWVRSALVVGAGRFQAALVIDPAPEQLSFDTEAFIDQVWPWVEQANASYPAHARVWRSMITLASPEKQFHRAPKGSVMRRATVQLYEREIDMLYGKLDSGSSVHETKLDATSTRDIVQKAVKSTLPGRAQDVTDSTDLFSLGMDSLQVLQLSKILSRKLGGTRCTPRTIYANPSISQLTQSLTTVLPPPLPISREEKMSALVHQYTHSLKRKTPTSTLPRATKPKVEGHTVILTGSTGTLGTHLLHALLHTPSVMHIYCLNRTPSAAARQQSTFTSSSLGPLDHSRITFLTADLSDPALSLPPATYTTLAQSATTIIHNAWPVNFNTPLSAFAPALAGTRHLADLAAASSAHVVFISSIGSAMNHAAVRGATAAVAEEFDGDNSLPLKQGYAESKHVAGCILDRAARVAGVRATVLRVGQIGGPREGGGVWNRHEWLPSLVASSKALGKIPGALGRHNDVVTWLPVDVAAQVVRDLALVEGQGGREAECFNVLNPRAVEWTELVAAVQDFYLKREGSTVEQVSLGEWLDELNRVDRTDDTDKVERYPALKLLDFFQGLNAAGEEMEYTFSTDRAVEKSPAMAGSRPVDGSLMEKWLQGWAF</sequence>
<dbReference type="InterPro" id="IPR009081">
    <property type="entry name" value="PP-bd_ACP"/>
</dbReference>
<dbReference type="GO" id="GO:0031177">
    <property type="term" value="F:phosphopantetheine binding"/>
    <property type="evidence" value="ECO:0007669"/>
    <property type="project" value="InterPro"/>
</dbReference>
<evidence type="ECO:0000313" key="5">
    <source>
        <dbReference type="Proteomes" id="UP001275084"/>
    </source>
</evidence>
<dbReference type="Pfam" id="PF00501">
    <property type="entry name" value="AMP-binding"/>
    <property type="match status" value="1"/>
</dbReference>
<dbReference type="InterPro" id="IPR036291">
    <property type="entry name" value="NAD(P)-bd_dom_sf"/>
</dbReference>
<dbReference type="AlphaFoldDB" id="A0AAJ0MD48"/>
<dbReference type="PROSITE" id="PS50075">
    <property type="entry name" value="CARRIER"/>
    <property type="match status" value="1"/>
</dbReference>
<dbReference type="SUPFAM" id="SSF47336">
    <property type="entry name" value="ACP-like"/>
    <property type="match status" value="1"/>
</dbReference>
<dbReference type="PANTHER" id="PTHR43439">
    <property type="entry name" value="PHENYLACETATE-COENZYME A LIGASE"/>
    <property type="match status" value="1"/>
</dbReference>
<dbReference type="Gene3D" id="3.40.50.12780">
    <property type="entry name" value="N-terminal domain of ligase-like"/>
    <property type="match status" value="1"/>
</dbReference>
<dbReference type="Pfam" id="PF07993">
    <property type="entry name" value="NAD_binding_4"/>
    <property type="match status" value="1"/>
</dbReference>
<proteinExistence type="predicted"/>
<dbReference type="InterPro" id="IPR020845">
    <property type="entry name" value="AMP-binding_CS"/>
</dbReference>
<dbReference type="SUPFAM" id="SSF56801">
    <property type="entry name" value="Acetyl-CoA synthetase-like"/>
    <property type="match status" value="1"/>
</dbReference>